<evidence type="ECO:0000313" key="8">
    <source>
        <dbReference type="Proteomes" id="UP001521184"/>
    </source>
</evidence>
<dbReference type="SUPFAM" id="SSF69593">
    <property type="entry name" value="Glycerol-3-phosphate (1)-acyltransferase"/>
    <property type="match status" value="1"/>
</dbReference>
<evidence type="ECO:0000313" key="7">
    <source>
        <dbReference type="EMBL" id="KAL1636128.1"/>
    </source>
</evidence>
<protein>
    <recommendedName>
        <fullName evidence="6">Phospholipid/glycerol acyltransferase domain-containing protein</fullName>
    </recommendedName>
</protein>
<feature type="domain" description="Phospholipid/glycerol acyltransferase" evidence="6">
    <location>
        <begin position="100"/>
        <end position="248"/>
    </location>
</feature>
<keyword evidence="8" id="KW-1185">Reference proteome</keyword>
<dbReference type="SMART" id="SM00563">
    <property type="entry name" value="PlsC"/>
    <property type="match status" value="1"/>
</dbReference>
<feature type="region of interest" description="Disordered" evidence="4">
    <location>
        <begin position="258"/>
        <end position="283"/>
    </location>
</feature>
<evidence type="ECO:0000256" key="1">
    <source>
        <dbReference type="ARBA" id="ARBA00008655"/>
    </source>
</evidence>
<dbReference type="EMBL" id="JAKEKT020000106">
    <property type="protein sequence ID" value="KAL1636128.1"/>
    <property type="molecule type" value="Genomic_DNA"/>
</dbReference>
<evidence type="ECO:0000259" key="6">
    <source>
        <dbReference type="SMART" id="SM00563"/>
    </source>
</evidence>
<organism evidence="7 8">
    <name type="scientific">Diplodia intermedia</name>
    <dbReference type="NCBI Taxonomy" id="856260"/>
    <lineage>
        <taxon>Eukaryota</taxon>
        <taxon>Fungi</taxon>
        <taxon>Dikarya</taxon>
        <taxon>Ascomycota</taxon>
        <taxon>Pezizomycotina</taxon>
        <taxon>Dothideomycetes</taxon>
        <taxon>Dothideomycetes incertae sedis</taxon>
        <taxon>Botryosphaeriales</taxon>
        <taxon>Botryosphaeriaceae</taxon>
        <taxon>Diplodia</taxon>
    </lineage>
</organism>
<dbReference type="CDD" id="cd07990">
    <property type="entry name" value="LPLAT_LCLAT1-like"/>
    <property type="match status" value="1"/>
</dbReference>
<evidence type="ECO:0000256" key="5">
    <source>
        <dbReference type="SAM" id="Phobius"/>
    </source>
</evidence>
<gene>
    <name evidence="7" type="ORF">SLS58_009977</name>
</gene>
<evidence type="ECO:0000256" key="3">
    <source>
        <dbReference type="ARBA" id="ARBA00023315"/>
    </source>
</evidence>
<dbReference type="PANTHER" id="PTHR10983:SF24">
    <property type="entry name" value="1-ACYLGLYCEROL-3-PHOSPHATE O-ACYLTRANSFERASE 3, ISOFORM E-RELATED"/>
    <property type="match status" value="1"/>
</dbReference>
<sequence>MAVATALATARSRALLVHAARSLRGVAVLTPWLAYLLGVDLLLSLLLPLKTFAPTPVYNVSSALASSVWAWIQNIFTAVNHADIVLSTNCPAGLPHGESAVVIANHVAWSDFYMIQEAARRAGMLGRCRWFAKRSLRWVPFLGWGLWAMGMPLVSRKWATDRAELERVFRGIVSNRWPVSPFMASSHAGVLPPPACYRMSWDVGLIAYSEGTRFTPARHAAAVSYRATTGKPPPPSPHLLVPRPRGFVATVTALRRSGVSPSTTTTTTSTTVSNTATTGNDGGSRHIPAVLDITIAYARNREFMKAPPFWDTVAHADLKAAGYRFYAHVQRWDMAALPEGDEALAKWLEERWVEKGERLEELRRVVEEGGEWVGDWDGDGAVEEGKEKDE</sequence>
<dbReference type="InterPro" id="IPR002123">
    <property type="entry name" value="Plipid/glycerol_acylTrfase"/>
</dbReference>
<keyword evidence="5" id="KW-0812">Transmembrane</keyword>
<keyword evidence="2" id="KW-0808">Transferase</keyword>
<keyword evidence="5" id="KW-0472">Membrane</keyword>
<evidence type="ECO:0000256" key="2">
    <source>
        <dbReference type="ARBA" id="ARBA00022679"/>
    </source>
</evidence>
<reference evidence="7 8" key="1">
    <citation type="journal article" date="2023" name="Plant Dis.">
        <title>First Report of Diplodia intermedia Causing Canker and Dieback Diseases on Apple Trees in Canada.</title>
        <authorList>
            <person name="Ellouze W."/>
            <person name="Ilyukhin E."/>
            <person name="Sulman M."/>
            <person name="Ali S."/>
        </authorList>
    </citation>
    <scope>NUCLEOTIDE SEQUENCE [LARGE SCALE GENOMIC DNA]</scope>
    <source>
        <strain evidence="7 8">M45-28</strain>
    </source>
</reference>
<comment type="similarity">
    <text evidence="1">Belongs to the 1-acyl-sn-glycerol-3-phosphate acyltransferase family.</text>
</comment>
<feature type="compositionally biased region" description="Low complexity" evidence="4">
    <location>
        <begin position="260"/>
        <end position="278"/>
    </location>
</feature>
<keyword evidence="5" id="KW-1133">Transmembrane helix</keyword>
<accession>A0ABR3T9A1</accession>
<comment type="caution">
    <text evidence="7">The sequence shown here is derived from an EMBL/GenBank/DDBJ whole genome shotgun (WGS) entry which is preliminary data.</text>
</comment>
<name>A0ABR3T9A1_9PEZI</name>
<evidence type="ECO:0000256" key="4">
    <source>
        <dbReference type="SAM" id="MobiDB-lite"/>
    </source>
</evidence>
<dbReference type="Pfam" id="PF16076">
    <property type="entry name" value="Acyltransf_C"/>
    <property type="match status" value="1"/>
</dbReference>
<proteinExistence type="inferred from homology"/>
<feature type="transmembrane region" description="Helical" evidence="5">
    <location>
        <begin position="29"/>
        <end position="49"/>
    </location>
</feature>
<dbReference type="InterPro" id="IPR032098">
    <property type="entry name" value="Acyltransf_C"/>
</dbReference>
<dbReference type="Proteomes" id="UP001521184">
    <property type="component" value="Unassembled WGS sequence"/>
</dbReference>
<dbReference type="PANTHER" id="PTHR10983">
    <property type="entry name" value="1-ACYLGLYCEROL-3-PHOSPHATE ACYLTRANSFERASE-RELATED"/>
    <property type="match status" value="1"/>
</dbReference>
<keyword evidence="3" id="KW-0012">Acyltransferase</keyword>
<dbReference type="Pfam" id="PF01553">
    <property type="entry name" value="Acyltransferase"/>
    <property type="match status" value="1"/>
</dbReference>